<accession>A0A0C9VVR8</accession>
<name>A0A0C9VVR8_SPHS4</name>
<evidence type="ECO:0000256" key="1">
    <source>
        <dbReference type="SAM" id="MobiDB-lite"/>
    </source>
</evidence>
<evidence type="ECO:0000313" key="3">
    <source>
        <dbReference type="Proteomes" id="UP000054279"/>
    </source>
</evidence>
<gene>
    <name evidence="2" type="ORF">M422DRAFT_253880</name>
</gene>
<feature type="region of interest" description="Disordered" evidence="1">
    <location>
        <begin position="65"/>
        <end position="88"/>
    </location>
</feature>
<dbReference type="EMBL" id="KN837127">
    <property type="protein sequence ID" value="KIJ42795.1"/>
    <property type="molecule type" value="Genomic_DNA"/>
</dbReference>
<dbReference type="Proteomes" id="UP000054279">
    <property type="component" value="Unassembled WGS sequence"/>
</dbReference>
<feature type="non-terminal residue" evidence="2">
    <location>
        <position position="264"/>
    </location>
</feature>
<feature type="region of interest" description="Disordered" evidence="1">
    <location>
        <begin position="164"/>
        <end position="184"/>
    </location>
</feature>
<keyword evidence="3" id="KW-1185">Reference proteome</keyword>
<dbReference type="AlphaFoldDB" id="A0A0C9VVR8"/>
<proteinExistence type="predicted"/>
<sequence length="264" mass="29139">MFAIKENTMWKLTKTAFEKANAVAVAALKGFKSLEIFAHAFNFSTRSAGSLPLETTAAPRSFLGLNIPPPGPPTSVTRDDRPNATLSSRYEDHHGLSYSILSVAKPNGRPVIAESSLGMASWCDTVPLEDDDECELPDATYNAINNLLDETEFELPKDSFASLTGRTTSPHISPLPSLVSSRSSSRASSRASSALLKTPITILPFNDYTIFDAPEEYFLSSQPVAEQATLIAEGVKGRDKEDFVYDPLEEEEQARWDFERRWKQ</sequence>
<organism evidence="2 3">
    <name type="scientific">Sphaerobolus stellatus (strain SS14)</name>
    <dbReference type="NCBI Taxonomy" id="990650"/>
    <lineage>
        <taxon>Eukaryota</taxon>
        <taxon>Fungi</taxon>
        <taxon>Dikarya</taxon>
        <taxon>Basidiomycota</taxon>
        <taxon>Agaricomycotina</taxon>
        <taxon>Agaricomycetes</taxon>
        <taxon>Phallomycetidae</taxon>
        <taxon>Geastrales</taxon>
        <taxon>Sphaerobolaceae</taxon>
        <taxon>Sphaerobolus</taxon>
    </lineage>
</organism>
<feature type="compositionally biased region" description="Low complexity" evidence="1">
    <location>
        <begin position="174"/>
        <end position="184"/>
    </location>
</feature>
<reference evidence="2 3" key="1">
    <citation type="submission" date="2014-06" db="EMBL/GenBank/DDBJ databases">
        <title>Evolutionary Origins and Diversification of the Mycorrhizal Mutualists.</title>
        <authorList>
            <consortium name="DOE Joint Genome Institute"/>
            <consortium name="Mycorrhizal Genomics Consortium"/>
            <person name="Kohler A."/>
            <person name="Kuo A."/>
            <person name="Nagy L.G."/>
            <person name="Floudas D."/>
            <person name="Copeland A."/>
            <person name="Barry K.W."/>
            <person name="Cichocki N."/>
            <person name="Veneault-Fourrey C."/>
            <person name="LaButti K."/>
            <person name="Lindquist E.A."/>
            <person name="Lipzen A."/>
            <person name="Lundell T."/>
            <person name="Morin E."/>
            <person name="Murat C."/>
            <person name="Riley R."/>
            <person name="Ohm R."/>
            <person name="Sun H."/>
            <person name="Tunlid A."/>
            <person name="Henrissat B."/>
            <person name="Grigoriev I.V."/>
            <person name="Hibbett D.S."/>
            <person name="Martin F."/>
        </authorList>
    </citation>
    <scope>NUCLEOTIDE SEQUENCE [LARGE SCALE GENOMIC DNA]</scope>
    <source>
        <strain evidence="2 3">SS14</strain>
    </source>
</reference>
<dbReference type="HOGENOM" id="CLU_953666_0_0_1"/>
<evidence type="ECO:0000313" key="2">
    <source>
        <dbReference type="EMBL" id="KIJ42795.1"/>
    </source>
</evidence>
<protein>
    <submittedName>
        <fullName evidence="2">Uncharacterized protein</fullName>
    </submittedName>
</protein>